<feature type="coiled-coil region" evidence="15">
    <location>
        <begin position="6577"/>
        <end position="6644"/>
    </location>
</feature>
<accession>A0AAV9S2X3</accession>
<dbReference type="FunFam" id="1.20.58.60:FF:000157">
    <property type="entry name" value="Nesprin-1 isoform 1"/>
    <property type="match status" value="1"/>
</dbReference>
<feature type="topological domain" description="Cytoplasmic" evidence="14">
    <location>
        <begin position="1"/>
        <end position="6679"/>
    </location>
</feature>
<dbReference type="SMART" id="SM00150">
    <property type="entry name" value="SPEC"/>
    <property type="match status" value="8"/>
</dbReference>
<keyword evidence="12" id="KW-0539">Nucleus</keyword>
<evidence type="ECO:0000259" key="18">
    <source>
        <dbReference type="PROSITE" id="PS51049"/>
    </source>
</evidence>
<evidence type="ECO:0000256" key="12">
    <source>
        <dbReference type="ARBA" id="ARBA00023242"/>
    </source>
</evidence>
<feature type="region of interest" description="Disordered" evidence="16">
    <location>
        <begin position="6282"/>
        <end position="6328"/>
    </location>
</feature>
<dbReference type="InterPro" id="IPR057057">
    <property type="entry name" value="Spectrin_SYNE1"/>
</dbReference>
<keyword evidence="3" id="KW-0963">Cytoplasm</keyword>
<evidence type="ECO:0000256" key="15">
    <source>
        <dbReference type="SAM" id="Coils"/>
    </source>
</evidence>
<evidence type="ECO:0000256" key="8">
    <source>
        <dbReference type="ARBA" id="ARBA00023054"/>
    </source>
</evidence>
<dbReference type="InterPro" id="IPR002017">
    <property type="entry name" value="Spectrin_repeat"/>
</dbReference>
<feature type="region of interest" description="Disordered" evidence="16">
    <location>
        <begin position="1388"/>
        <end position="1441"/>
    </location>
</feature>
<keyword evidence="8 15" id="KW-0175">Coiled coil</keyword>
<evidence type="ECO:0000256" key="1">
    <source>
        <dbReference type="ARBA" id="ARBA00004245"/>
    </source>
</evidence>
<gene>
    <name evidence="19" type="ORF">CRENBAI_025507</name>
</gene>
<feature type="coiled-coil region" evidence="15">
    <location>
        <begin position="1683"/>
        <end position="1740"/>
    </location>
</feature>
<keyword evidence="6" id="KW-0677">Repeat</keyword>
<feature type="domain" description="Calponin-homology (CH)" evidence="17">
    <location>
        <begin position="29"/>
        <end position="152"/>
    </location>
</feature>
<evidence type="ECO:0000313" key="19">
    <source>
        <dbReference type="EMBL" id="KAK5615562.1"/>
    </source>
</evidence>
<dbReference type="SMART" id="SM01249">
    <property type="entry name" value="KASH"/>
    <property type="match status" value="1"/>
</dbReference>
<feature type="compositionally biased region" description="Acidic residues" evidence="16">
    <location>
        <begin position="6318"/>
        <end position="6327"/>
    </location>
</feature>
<evidence type="ECO:0000256" key="10">
    <source>
        <dbReference type="ARBA" id="ARBA00023203"/>
    </source>
</evidence>
<dbReference type="PROSITE" id="PS50021">
    <property type="entry name" value="CH"/>
    <property type="match status" value="2"/>
</dbReference>
<feature type="coiled-coil region" evidence="15">
    <location>
        <begin position="5445"/>
        <end position="5496"/>
    </location>
</feature>
<dbReference type="PROSITE" id="PS00019">
    <property type="entry name" value="ACTININ_1"/>
    <property type="match status" value="1"/>
</dbReference>
<evidence type="ECO:0000256" key="3">
    <source>
        <dbReference type="ARBA" id="ARBA00022490"/>
    </source>
</evidence>
<feature type="compositionally biased region" description="Basic and acidic residues" evidence="16">
    <location>
        <begin position="1411"/>
        <end position="1441"/>
    </location>
</feature>
<feature type="compositionally biased region" description="Polar residues" evidence="16">
    <location>
        <begin position="989"/>
        <end position="1005"/>
    </location>
</feature>
<dbReference type="InterPro" id="IPR012315">
    <property type="entry name" value="KASH"/>
</dbReference>
<dbReference type="InterPro" id="IPR018159">
    <property type="entry name" value="Spectrin/alpha-actinin"/>
</dbReference>
<dbReference type="EMBL" id="JAHHUM010000947">
    <property type="protein sequence ID" value="KAK5615562.1"/>
    <property type="molecule type" value="Genomic_DNA"/>
</dbReference>
<proteinExistence type="inferred from homology"/>
<feature type="compositionally biased region" description="Basic and acidic residues" evidence="16">
    <location>
        <begin position="2500"/>
        <end position="2511"/>
    </location>
</feature>
<feature type="compositionally biased region" description="Polar residues" evidence="16">
    <location>
        <begin position="4408"/>
        <end position="4417"/>
    </location>
</feature>
<keyword evidence="20" id="KW-1185">Reference proteome</keyword>
<feature type="coiled-coil region" evidence="15">
    <location>
        <begin position="3744"/>
        <end position="3778"/>
    </location>
</feature>
<dbReference type="PANTHER" id="PTHR14514:SF4">
    <property type="entry name" value="NESPRIN-2"/>
    <property type="match status" value="1"/>
</dbReference>
<feature type="domain" description="KASH" evidence="18">
    <location>
        <begin position="6671"/>
        <end position="6730"/>
    </location>
</feature>
<dbReference type="GO" id="GO:0003779">
    <property type="term" value="F:actin binding"/>
    <property type="evidence" value="ECO:0007669"/>
    <property type="project" value="UniProtKB-KW"/>
</dbReference>
<dbReference type="CDD" id="cd00176">
    <property type="entry name" value="SPEC"/>
    <property type="match status" value="2"/>
</dbReference>
<keyword evidence="9 14" id="KW-0472">Membrane</keyword>
<evidence type="ECO:0000259" key="17">
    <source>
        <dbReference type="PROSITE" id="PS50021"/>
    </source>
</evidence>
<organism evidence="19 20">
    <name type="scientific">Crenichthys baileyi</name>
    <name type="common">White River springfish</name>
    <dbReference type="NCBI Taxonomy" id="28760"/>
    <lineage>
        <taxon>Eukaryota</taxon>
        <taxon>Metazoa</taxon>
        <taxon>Chordata</taxon>
        <taxon>Craniata</taxon>
        <taxon>Vertebrata</taxon>
        <taxon>Euteleostomi</taxon>
        <taxon>Actinopterygii</taxon>
        <taxon>Neopterygii</taxon>
        <taxon>Teleostei</taxon>
        <taxon>Neoteleostei</taxon>
        <taxon>Acanthomorphata</taxon>
        <taxon>Ovalentaria</taxon>
        <taxon>Atherinomorphae</taxon>
        <taxon>Cyprinodontiformes</taxon>
        <taxon>Goodeidae</taxon>
        <taxon>Crenichthys</taxon>
    </lineage>
</organism>
<keyword evidence="10" id="KW-0009">Actin-binding</keyword>
<dbReference type="SMART" id="SM00033">
    <property type="entry name" value="CH"/>
    <property type="match status" value="2"/>
</dbReference>
<dbReference type="Pfam" id="PF00435">
    <property type="entry name" value="Spectrin"/>
    <property type="match status" value="2"/>
</dbReference>
<dbReference type="GO" id="GO:0005856">
    <property type="term" value="C:cytoskeleton"/>
    <property type="evidence" value="ECO:0007669"/>
    <property type="project" value="UniProtKB-SubCell"/>
</dbReference>
<feature type="region of interest" description="Disordered" evidence="16">
    <location>
        <begin position="4401"/>
        <end position="4434"/>
    </location>
</feature>
<feature type="compositionally biased region" description="Polar residues" evidence="16">
    <location>
        <begin position="2467"/>
        <end position="2483"/>
    </location>
</feature>
<dbReference type="Pfam" id="PF25034">
    <property type="entry name" value="Spectrin_SYNE1"/>
    <property type="match status" value="1"/>
</dbReference>
<evidence type="ECO:0000256" key="13">
    <source>
        <dbReference type="ARBA" id="ARBA00046312"/>
    </source>
</evidence>
<evidence type="ECO:0008006" key="21">
    <source>
        <dbReference type="Google" id="ProtNLM"/>
    </source>
</evidence>
<feature type="compositionally biased region" description="Basic and acidic residues" evidence="16">
    <location>
        <begin position="1046"/>
        <end position="1059"/>
    </location>
</feature>
<evidence type="ECO:0000256" key="14">
    <source>
        <dbReference type="PROSITE-ProRule" id="PRU00385"/>
    </source>
</evidence>
<feature type="coiled-coil region" evidence="15">
    <location>
        <begin position="5353"/>
        <end position="5380"/>
    </location>
</feature>
<comment type="caution">
    <text evidence="19">The sequence shown here is derived from an EMBL/GenBank/DDBJ whole genome shotgun (WGS) entry which is preliminary data.</text>
</comment>
<feature type="compositionally biased region" description="Acidic residues" evidence="16">
    <location>
        <begin position="4201"/>
        <end position="4210"/>
    </location>
</feature>
<dbReference type="InterPro" id="IPR036872">
    <property type="entry name" value="CH_dom_sf"/>
</dbReference>
<evidence type="ECO:0000313" key="20">
    <source>
        <dbReference type="Proteomes" id="UP001311232"/>
    </source>
</evidence>
<feature type="coiled-coil region" evidence="15">
    <location>
        <begin position="4994"/>
        <end position="5021"/>
    </location>
</feature>
<keyword evidence="5 14" id="KW-0812">Transmembrane</keyword>
<dbReference type="SUPFAM" id="SSF46966">
    <property type="entry name" value="Spectrin repeat"/>
    <property type="match status" value="12"/>
</dbReference>
<keyword evidence="4" id="KW-0597">Phosphoprotein</keyword>
<dbReference type="InterPro" id="IPR056887">
    <property type="entry name" value="SYNE1/2_dom"/>
</dbReference>
<dbReference type="PANTHER" id="PTHR14514">
    <property type="entry name" value="PKA ANCHORING PROTEIN"/>
    <property type="match status" value="1"/>
</dbReference>
<dbReference type="GO" id="GO:0005640">
    <property type="term" value="C:nuclear outer membrane"/>
    <property type="evidence" value="ECO:0007669"/>
    <property type="project" value="UniProtKB-SubCell"/>
</dbReference>
<dbReference type="InterPro" id="IPR001589">
    <property type="entry name" value="Actinin_actin-bd_CS"/>
</dbReference>
<comment type="subcellular location">
    <subcellularLocation>
        <location evidence="1">Cytoplasm</location>
        <location evidence="1">Cytoskeleton</location>
    </subcellularLocation>
    <subcellularLocation>
        <location evidence="13">Nucleus outer membrane</location>
        <topology evidence="13">Single-pass type IV membrane protein</topology>
    </subcellularLocation>
</comment>
<feature type="domain" description="Calponin-homology (CH)" evidence="17">
    <location>
        <begin position="153"/>
        <end position="259"/>
    </location>
</feature>
<dbReference type="Gene3D" id="1.10.418.10">
    <property type="entry name" value="Calponin-like domain"/>
    <property type="match status" value="2"/>
</dbReference>
<evidence type="ECO:0000256" key="4">
    <source>
        <dbReference type="ARBA" id="ARBA00022553"/>
    </source>
</evidence>
<reference evidence="19 20" key="1">
    <citation type="submission" date="2021-06" db="EMBL/GenBank/DDBJ databases">
        <authorList>
            <person name="Palmer J.M."/>
        </authorList>
    </citation>
    <scope>NUCLEOTIDE SEQUENCE [LARGE SCALE GENOMIC DNA]</scope>
    <source>
        <strain evidence="19 20">MEX-2019</strain>
        <tissue evidence="19">Muscle</tissue>
    </source>
</reference>
<feature type="coiled-coil region" evidence="15">
    <location>
        <begin position="3246"/>
        <end position="3304"/>
    </location>
</feature>
<dbReference type="PROSITE" id="PS51049">
    <property type="entry name" value="KASH"/>
    <property type="match status" value="1"/>
</dbReference>
<dbReference type="InterPro" id="IPR001715">
    <property type="entry name" value="CH_dom"/>
</dbReference>
<feature type="compositionally biased region" description="Polar residues" evidence="16">
    <location>
        <begin position="963"/>
        <end position="978"/>
    </location>
</feature>
<evidence type="ECO:0000256" key="11">
    <source>
        <dbReference type="ARBA" id="ARBA00023212"/>
    </source>
</evidence>
<evidence type="ECO:0000256" key="16">
    <source>
        <dbReference type="SAM" id="MobiDB-lite"/>
    </source>
</evidence>
<evidence type="ECO:0000256" key="5">
    <source>
        <dbReference type="ARBA" id="ARBA00022692"/>
    </source>
</evidence>
<sequence>MASGSVGDDGSIPLDIDNVHMLLQVEHEQIQKRTFTNWINAQLAKRCPPSYVSDLFLDLRDGSRLLDLLEVMSGLSMKRQRGRGVFQQRANIETALNFLKKKSIEELASALSFSSRHSSLDSVASLDSWSGSPIPASPVPADRISPLHRRFRVSAKKALLMWVRDQCKKVHCTVNVKDFKTSWRSGEAFLAILLALRPELVDLSRVQNRSNQENLEEAFHLAERELHIPRLLEPQDVDVQDPDEKSIMTYVAQFLQYSNDMPSPDDHLQVSPSERAKDVTCWLQQACQELSETWTATEGSTYAEKYQVYERLTASFAEQRRSLMGLLAATKRCPELNQEQKALRTAWDHLEEKLRRCEADLEQSLPPPLDSVMLWLQRGEAALKEEGGTTKDHAVAAKHARAKQDQLKTLGKEMNHYVKLTDTYHNVDESGNITVPPEKLDDIKNRLTSIRITAKYEIIKLEYEESYHTVLDLLREVRTKVQSWKGPYRSQESVQALLLDWHETVEHQGLHLILIDALQSMKDKMNMYTSKASLGGDFQVVTHQVKEAESEADLVKRMTAAAKEMMERVVSAWDLYNKSLTSLEAWLTQPPAAKTQDMTQWTLCHAQLNEVGNFLIEMTEASISLTLVKQLSKVNMQWAEFMKKTVFEISVPKVGSSSILTSDSLKQEAGLLLKQPMEVASVPLKAIRQQLQSMRTKIGEVDVSYNIPSADRQTAHRENLQQILLKLVEAERSCGELQRAASQLEGCVAELDHWSTEALGCYEQLMEKIHRGGHSALDTAVKVLISRGLQLVQQVAAEWQHLEGFVAGRQKTSPLQHLSTADMQDRIAATVSQSHKALNILQPAMLDEFLEAVEAFGAFCSGPQLQDLILLSDSVRNQWEDVRREMADFISIQTFKVREVKQPFSVCEILTNDLHEAADQTNHSYLDHQAVMQGAVSVEECDETLRELCETLTPGKSSGLAADQQTEPNKVQKTQISVTAFPPKRGQQLEVNTPLSPADMQSRSSLAPEKGLDGAQQDILPLGKGVHTQRPDDGLQLRVQDVPSGNKDHLMQNQEDGREKKQKPSLRAKEQLLQARLLHVTESSQQAQSHIQAVVRSNTLESKQEAEWTVIPEPAVLSLVEHPTKQGALGSRMVPLKNAFDPMLSADDQRALIAEKLNQIISQSLDISSLVLVESTISSDLKEIDQTLQDEMRWLSEQSAEEERRGSGATSQPSLCQPLLSNVHHLDQLRLQLEEVQSTVQALDHLLATLRDIKADFPTLLANWGPNRQKNEIYKEEEQHSWQATMKRLKPAMEQSHIVDCSLNAVGMTLTMDGASVTCQDVVDFVSEQLRARRKEREKEQDLLGKNEIQCSEDMDLMEARKNDSGKQDWEQPAPSVTEVKSMLEVKKRKQKGDNEFKIQKGQGHKIQTQRSEEGFLKTKDQRQRSMSRDTGKKENEHESLVQRKSALIAVLMETKEAAERLELREPTVPALQQRTHALTELESVLASLGSEVQHICEASSKSEIPMENQTTEAEDLWEETMKATSEQLGQCHVLTELLRKYQSMRGELSFKLQRAETTIGEQASYIGKDYLQRLCTKVMETKAELNGLGDHIEEVRSICRQLQSLLRQIPGCNAGPFESEADALMDRWLDLSERTDSHLENLHLCLTLWDGVLQLGEEVERWTTSRIVVLSQCPSFQREDDIKALQNEIMTQEESAQRFLQRTAEIQSLLQCAETPLELQVVETQMRKKIEQLKELFLESEDVYKQMVATMGQITERMTESLNSLQKIQESLHSLSGPDVATVLAKLKELCRQLHTEDEQVQRLLEDVQVLASIASPGSLQSLSVSGIQLEEKVRNTHQLFTEVEEQTERNIRHLDTLQTEKEQLEKWLHEAAENALKVKDLTLLQEEALHQRGRTELVSELVSSLRSSNLHQSVLLEQSCELVERYQNFYTNIGGGSEEVTPSLRKDFEGFQSLVESIQSWIEDLRQNVDLSLGESSEIRTSAEQQLHRAQAVLNATTEAEDRLEGLRVTGDTLSQRLLHREDLKQEVQVKIQKTEEHWKNLLELVQPYYRALQDDLELTSLFLTSRQEACYRVEELQHQAEQLPSLFPWPGTAERAQACLLARQLQAESDTLKVTLINLDESRMDLAEKTRNAIWKDASWNELDTHWSALMAEVKGLCANLEKSLSNEEHFDQLLQDCHHHLTTLHERMTACQAQKDSSASLNPDAAALEALLKQVTEVEKDLLALETLRESLTGDSTAEAQARLSEQVSNLQNHKRAIECGIKEQLASLLQNERLQQVRKEASLLQTDLSELAKDVEELFVLPDVCQPTQQWCAVQECDKQMTVLDISVNDLQMMRETKETLPADATFAVSAGVKDFLSLGSVFNQKKQGCVEVTSETVGGLIRDLQQWIQTVQVQTSSSSQAALDKGFQLQQALCDVLAQQSILVNCLGEEVTTTLVKSASEVLSESQRASDSISKHLVGHNQMQTDMPNQAGTANSNSDKRAREAWDSISSTATDKKDSDSHQEGNKSAAGEGAAQGGGNDSGCTDGKRCTITAGQENASLLNEEKKWRRNKVLEETVLPLVKPQNQDIMEPERTTPGLPCDPGAEDLTDGPPGTYNYRSSLQESLCEIQGLVEESSLIKRMPHMDLKCYLKSFPGDADIRLARTVQHVLACRYQPARLNAAAMAKQLEEAQVYRRSVQEQVAAIQSNATKVSDPNTLERAEGEWSSALLDASATVQVKAAQLDQVKQYHMQKKITRAFLEVIAAEKEKMNLSAVGSTSIQTETLHALLQTMEQKKSMIEDLHRLSSQLSVHLSDVESSGVLLAQLGDIQEEWRLLKGSIKRAYQQASNSAYQSKLVLKEAGELKAKLQALLKFETAYISSLDLVSLTADLKVYNQLYLHLQSQANALTRFSLGQKEKDAIEENLYALKTLLGETKENLGSLVESCGSGTTSEIKQQLQDLIVLTKQAENQVFWGKKLSVFPEQACLQMAEMRKFYMETLSRRSKLQMQVAELKNKVTKMEKEDHEVLKTIQLYETVADTLDYILETMKQGLDERKKVLCEFASLEGWVAEMHVKRDSCIHLENAATADLSELEHLLKHHQSATVEFENQLKLVDALSESCTKLAAELSPGEGRYLVNRLSGLWADVDGLLAHEKATCWELEEIIHERTSSNEELCTIQDNLAQTCADLEKQKFHLTKETLSIITHLEHMLMEHQWEVQEIQHCQEDQRNSVLGSIGELQDKCKVLRKNALEQDRYLHLKGQMEGSMDIAKRQIQEAKKQSVSMAERFKRCQTLLVELALVNTQCQEAADQLEAIADELHPSELNSERDMLYHIVTTFISLEHSVTDDIKDLEAKLLPGLQFKFELPALMELLQRAKGKLGEAKQVKPDEKAIDNAMLQCWVIRRNVEAGMRVLEGLAQKESVNLEDHSELHSLRDAVMEECHSWMVSLSQASESLKDYQWAVQGAIGFLHNAEATFLSAPGGFLDCTQEQTQTQQALEVLEDGFQAHICHLMERVPQQRCLSWPETELLHISILSQLLVGRAVLEAQAKLRLECLQRCGLRQKTHKKWHEDIKQDVLQSEAKLSECTSEQVASYDECVSQQKRAKVLMKNLQNLAGKMVDLRAGCPIQGCGVEKDGELAALWRRWTSLRRGVGLLLTHTEQKGEEWNDITTSMEESYSYLASLQAELPDSSTVSFSQKEPQEILTQVQRHQAALEQEQQALFSLELRLKHALGFSFSQDSISPEPTRKAVEKIEESIRSLKERNLLLMAAAEEEKKEREQVRKRIQDVENNLFAILPELEMSSNPGKKQELQENFFSLKSQLKYIMDSLESRYAEIPSDISSKMQSVEQSVQKAEEMLLERDNPVRKLSRRVRELGSGLERVKALMEQRSPTITASQHVLKCVWDELDEWHSSLMLLESEVQDLAEDQPNEAQLLMDQLTEPLQLYQNASRMAENRTAFLSKIPACLQEFEDISHRASCWLDEAQSWLSAPCTFTTAKSLHNHVKYLQLVLDDSERIRHTLKVYKSVLEEISVVCDISTQEERLDQRDQQVQEMQQTITEPLDQLQEAFGIVDVVEADIKAMEKNVSQIRTILYSQENADITQAEHLYHCEEILIQIQSMQKRLEDLETWKGEIHLPEGAENLVVLSKASLLVEQLDELEQITREQMSLLENKREEEKPENLDIISVSDSPEEMQSLENPAHGRFFQEPFEVSCSEEEEDEGDESCHSSSSDTLTCSIPEDLKEMIHLLDEQREDMSELKPQKSVKEVESKGYQGEICSEEPGNSISCVTPELDDSFGSQNTGPGSPKLGFKADVCQTFSFETVMDDDINDEHVTAAASAQQEPSKQEIFDIKPQISSSLVETVVGDTRLIPSRPITPFCTKKASDDLMEEEDKHLSLSSVNLSDQDAFNRLKEQKEVSPSPFSGLTGSQKPEEIPKAAIGSPGHEDDDVENQRWGLLCIYISKKLHSLRKVLEEQQNVISTQDGGKSIKVPEEGSVPTGFASSVLQQIHDTIAMLRQMLYEVKASGSSHPGVKKKLYEAVQRVLLCVDSSADPLTHDEAIEEDPQLRLLQQECLSAQLVTLAELVAKVEAQIKPDLLMEESDPHSCLTSLQDYLHTVQLLFTSSHNQLIEHSGLQHQTLPSNIPCLLDAFDTGQCEIFPNLKGALTLECALVRYLRASSGEKEELQHASQSLLQGIALLLKEGEESLTENWTSHIPNRGTLQIVLHRRKKLFQVLRSQLSFLQYVFQHEPNALKSQEDEWVHLEVRAKALLQRILEEVVASQKKLQDWIHWDHLCGQLGKVLDESEAFISSGEPEGDDDKETVERRLHACKQALLQLDESRRAVLQAEPLFGASVRQAGGALELRWKGAYRRTEQEVLRLRNIQESRARFQTDFTLVSERLLGASKHLKTFSDLAESSDLSQESVQRRLVELLDLSLELEATFAHRQSVSNKAAQLLHLMEVDCPGLRGQVSQLEASCSRLTSDLSSMLEHQMQRLLAAQPPIKLLSELEKWLKQMETQLTQDKERVLKAKNAAAMAEILQHCQVLRKAVGNCQQVLDLMSQPGPKMAEAEVQAYRLERTTFAENLGSTRLQWLLLQSELDSQIHEVEHIYQTCAERERHLQRLHSWTEQQKKRLIQWRQPASQTLAHSALLEVEADGRRIQEVSAALQELKKVPVHYEKKEKLLCDVIFSDEAESVRNACGDLYQQMEDLRPALQQNVEKWTCFQRALRDFTLYTTRVRCTLQHQQAPLFSPQQAEVYSDLLQDLQAKVEAEGEQFSKAVDKSYKRLVETLHDGSAQPLSDQIEAQRTGWKDTLREIREEHKKIREIFSLWHEYANLSDGFSHRLQHLWNEWEELSSSSCGNDTEASVCSLKRLQDDAEELQNNAGDVLAASKGLLGRLEPLSANLIKSEARLLTRDILLLNQAISGTKKNLEVLLEHSDMIPSLVDIKAINSEEMERVQLLNRQLLETITQATDENKVLHNKLQSSGDFQEKYEKLKSIQKNLEQESLCRKALSYSNLQERLTDHQKLQAEVINGHQLLQGLLCDALKSMEKETGEKRSELVVQVTYLKKSWSNSVALATHNWTLTKEHLQQWRIYHCGLKSLKKLFREVDPFLPPAGPCLYTVQQLQNCTHVNQLIEDRISLHSSVYTQTVEAGKHLCKNVIESESQHQLQSELQDLQKVWERTTLLQRRNKDLAKTSVQMWSQSQEATLNILSGLDKVSHLLAKRPVEPEEEAHIQPFNLDGQGKRKRDETELSLKCLSGGLRELATMKTDLSQYVAASDSTLLDQQLELLHVQWEELCMKVSLRRQEIADRLNAWTIFNDKNKEFCDWLTQMENKVCHSTDLSIEEMVEKLKKDCMEEINLFSENKSHLKQLGEQLLLASDEAKQTQVCGSLQEVNQRWHNLFQHIEARVKKLKETLVTVQQLDKNMSNLRSWLSRIEAELSRPITYSVCHEKEIQKRLAEQQDLQKNIEQHTEGVASVLSLCDVLLQDEDAAGGSEAESDSLQETSRSLDQRWRTICALALDRRLRIEETWTLWCKFLNDYSRFEDWLKMAERTAANPNSAEVLYSVAKEELKKFEGFQRQVHERLTQLELINNQYRRLARENRTDRASQLKAMVREGNQRWDSLHRRVAAILRRLKYFTSQREDFEGTRESMLVWLTELDLQLTNVEHFSESDVHQKIQQLNGFQKEITLNTERIDGLIVFGEALIQKSSPQDAALIEDELEELHSYCQEVFSRLVRFHQRLSQPLMIKEEPDISDLTFSLESSLELIGRPWLGRSQISLPATPTHLLSSPLERSGRETPVSVDSLPLEWDHTGDVGGSSSHEDDEEDEDHEDGGAYFSALSVSSRAMAFRDCSWSTPEATEAQLDPERHTEPSLTSTPLKQGYLQLMSQCSGSIENIKRVSLILDGDEEQPEEFGLTGLNASDKQSGVIERWELHRAQSRCDQQSGTQDPQQITFDLDNIASWLESVNPELEHLLQSEPTGSIEDMEARAKELKEMEKVFCHYKAIILSVNLRAKEAPKLQETLARVNREWSRACTGLQQWDHSLRKKLIRCQEFHETLHSLLMWLAQAENRCYAVDLKQQETSFRALQQQENTLRDLQEELRCRQAQQASLQALWSQLQPNDGAEESDEAQEKLHVTGNKLRQLTKKVDQDLSTLQKRLSIQDPGQRRESSPPRSFFYRLLRAAFPLQLLLLLLLLLPCLIPLSESDSSCTVTNNFARSFYPMLHYTNGPPPT</sequence>
<dbReference type="Pfam" id="PF00307">
    <property type="entry name" value="CH"/>
    <property type="match status" value="2"/>
</dbReference>
<feature type="region of interest" description="Disordered" evidence="16">
    <location>
        <begin position="6354"/>
        <end position="6373"/>
    </location>
</feature>
<feature type="region of interest" description="Disordered" evidence="16">
    <location>
        <begin position="4199"/>
        <end position="4220"/>
    </location>
</feature>
<dbReference type="Pfam" id="PF25035">
    <property type="entry name" value="SYNE1"/>
    <property type="match status" value="1"/>
</dbReference>
<dbReference type="Proteomes" id="UP001311232">
    <property type="component" value="Unassembled WGS sequence"/>
</dbReference>
<keyword evidence="7" id="KW-1133">Transmembrane helix</keyword>
<feature type="coiled-coil region" evidence="15">
    <location>
        <begin position="2982"/>
        <end position="3009"/>
    </location>
</feature>
<dbReference type="Gene3D" id="1.20.58.60">
    <property type="match status" value="5"/>
</dbReference>
<protein>
    <recommendedName>
        <fullName evidence="21">Nesprin-2-like</fullName>
    </recommendedName>
</protein>
<evidence type="ECO:0000256" key="9">
    <source>
        <dbReference type="ARBA" id="ARBA00023136"/>
    </source>
</evidence>
<dbReference type="FunFam" id="1.10.418.10:FF:000057">
    <property type="entry name" value="Calmin"/>
    <property type="match status" value="1"/>
</dbReference>
<evidence type="ECO:0000256" key="7">
    <source>
        <dbReference type="ARBA" id="ARBA00022989"/>
    </source>
</evidence>
<feature type="topological domain" description="Perinuclear space" evidence="14">
    <location>
        <begin position="6701"/>
        <end position="6730"/>
    </location>
</feature>
<comment type="similarity">
    <text evidence="2">Belongs to the nesprin family.</text>
</comment>
<dbReference type="Pfam" id="PF10541">
    <property type="entry name" value="KASH"/>
    <property type="match status" value="1"/>
</dbReference>
<dbReference type="FunFam" id="1.20.58.60:FF:000126">
    <property type="entry name" value="Spectrin repeat containing, nuclear envelope 1a"/>
    <property type="match status" value="1"/>
</dbReference>
<name>A0AAV9S2X3_9TELE</name>
<feature type="region of interest" description="Disordered" evidence="16">
    <location>
        <begin position="954"/>
        <end position="1012"/>
    </location>
</feature>
<feature type="region of interest" description="Disordered" evidence="16">
    <location>
        <begin position="1037"/>
        <end position="1066"/>
    </location>
</feature>
<evidence type="ECO:0000256" key="6">
    <source>
        <dbReference type="ARBA" id="ARBA00022737"/>
    </source>
</evidence>
<evidence type="ECO:0000256" key="2">
    <source>
        <dbReference type="ARBA" id="ARBA00008619"/>
    </source>
</evidence>
<keyword evidence="11" id="KW-0206">Cytoskeleton</keyword>
<feature type="region of interest" description="Disordered" evidence="16">
    <location>
        <begin position="2467"/>
        <end position="2529"/>
    </location>
</feature>
<feature type="compositionally biased region" description="Basic and acidic residues" evidence="16">
    <location>
        <begin position="1388"/>
        <end position="1399"/>
    </location>
</feature>
<dbReference type="SUPFAM" id="SSF47576">
    <property type="entry name" value="Calponin-homology domain, CH-domain"/>
    <property type="match status" value="1"/>
</dbReference>